<dbReference type="InterPro" id="IPR021116">
    <property type="entry name" value="Calcitonin/adrenomedullin"/>
</dbReference>
<dbReference type="PRINTS" id="PR00270">
    <property type="entry name" value="CALCITONINA"/>
</dbReference>
<keyword evidence="4" id="KW-0964">Secreted</keyword>
<dbReference type="Ensembl" id="ENSFCTT00005041462.1">
    <property type="protein sequence ID" value="ENSFCTP00005029416.1"/>
    <property type="gene ID" value="ENSFCTG00005014552.1"/>
</dbReference>
<dbReference type="InterPro" id="IPR021118">
    <property type="entry name" value="Calcitonin"/>
</dbReference>
<dbReference type="GeneTree" id="ENSGT00940000162876"/>
<evidence type="ECO:0000256" key="2">
    <source>
        <dbReference type="ARBA" id="ARBA00009222"/>
    </source>
</evidence>
<feature type="domain" description="Calcitonin peptide-like" evidence="12">
    <location>
        <begin position="127"/>
        <end position="164"/>
    </location>
</feature>
<dbReference type="Pfam" id="PF00214">
    <property type="entry name" value="Calc_CGRP_IAPP"/>
    <property type="match status" value="1"/>
</dbReference>
<dbReference type="PANTHER" id="PTHR10505">
    <property type="entry name" value="CALCITONIN-RELATED"/>
    <property type="match status" value="1"/>
</dbReference>
<evidence type="ECO:0000256" key="4">
    <source>
        <dbReference type="ARBA" id="ARBA00022525"/>
    </source>
</evidence>
<dbReference type="PROSITE" id="PS00258">
    <property type="entry name" value="CALCITONIN"/>
    <property type="match status" value="1"/>
</dbReference>
<keyword evidence="5" id="KW-0165">Cleavage on pair of basic residues</keyword>
<comment type="subcellular location">
    <subcellularLocation>
        <location evidence="1">Secreted</location>
    </subcellularLocation>
</comment>
<evidence type="ECO:0000256" key="8">
    <source>
        <dbReference type="ARBA" id="ARBA00022815"/>
    </source>
</evidence>
<comment type="function">
    <text evidence="10">Calcitonin is a peptide hormone that causes a rapid but short-lived drop in the level of calcium and phosphate in blood by promoting the incorporation of those ions in the bones. Calcitonin function is mediated by the calcitonin receptor/CALCR and the CALCR-RAMP2 (AMYR2) receptor complex.</text>
</comment>
<reference evidence="13 14" key="1">
    <citation type="submission" date="2021-02" db="EMBL/GenBank/DDBJ databases">
        <title>Safari Cat Assemblies.</title>
        <authorList>
            <person name="Bredemeyer K.R."/>
            <person name="Murphy W.J."/>
        </authorList>
    </citation>
    <scope>NUCLEOTIDE SEQUENCE [LARGE SCALE GENOMIC DNA]</scope>
</reference>
<evidence type="ECO:0000313" key="13">
    <source>
        <dbReference type="Ensembl" id="ENSFCTP00005029416.1"/>
    </source>
</evidence>
<evidence type="ECO:0000256" key="9">
    <source>
        <dbReference type="ARBA" id="ARBA00023157"/>
    </source>
</evidence>
<evidence type="ECO:0000256" key="5">
    <source>
        <dbReference type="ARBA" id="ARBA00022685"/>
    </source>
</evidence>
<dbReference type="InterPro" id="IPR001693">
    <property type="entry name" value="Calcitonin_peptide-like"/>
</dbReference>
<keyword evidence="8" id="KW-0027">Amidation</keyword>
<evidence type="ECO:0000256" key="6">
    <source>
        <dbReference type="ARBA" id="ARBA00022702"/>
    </source>
</evidence>
<evidence type="ECO:0000313" key="14">
    <source>
        <dbReference type="Proteomes" id="UP000823872"/>
    </source>
</evidence>
<evidence type="ECO:0000256" key="11">
    <source>
        <dbReference type="SAM" id="MobiDB-lite"/>
    </source>
</evidence>
<evidence type="ECO:0000256" key="3">
    <source>
        <dbReference type="ARBA" id="ARBA00015874"/>
    </source>
</evidence>
<reference evidence="13" key="3">
    <citation type="submission" date="2025-09" db="UniProtKB">
        <authorList>
            <consortium name="Ensembl"/>
        </authorList>
    </citation>
    <scope>IDENTIFICATION</scope>
    <source>
        <strain evidence="13">breed Abyssinian</strain>
    </source>
</reference>
<dbReference type="InterPro" id="IPR021117">
    <property type="entry name" value="Calcitonin-like"/>
</dbReference>
<keyword evidence="9" id="KW-1015">Disulfide bond</keyword>
<keyword evidence="6" id="KW-0372">Hormone</keyword>
<dbReference type="SMART" id="SM00113">
    <property type="entry name" value="CALCITONIN"/>
    <property type="match status" value="1"/>
</dbReference>
<evidence type="ECO:0000256" key="7">
    <source>
        <dbReference type="ARBA" id="ARBA00022729"/>
    </source>
</evidence>
<protein>
    <recommendedName>
        <fullName evidence="3">Calcitonin</fullName>
    </recommendedName>
</protein>
<keyword evidence="7" id="KW-0732">Signal</keyword>
<evidence type="ECO:0000256" key="1">
    <source>
        <dbReference type="ARBA" id="ARBA00004613"/>
    </source>
</evidence>
<evidence type="ECO:0000256" key="10">
    <source>
        <dbReference type="ARBA" id="ARBA00049621"/>
    </source>
</evidence>
<accession>A0ABI7Y3P8</accession>
<evidence type="ECO:0000259" key="12">
    <source>
        <dbReference type="SMART" id="SM00113"/>
    </source>
</evidence>
<comment type="similarity">
    <text evidence="2">Belongs to the calcitonin family.</text>
</comment>
<sequence length="185" mass="20489">MIIQGGQTHFRCLLVPLSAIARRQRYRSCHRLGSKPPAACCQRSAMGFWKFSPLLVLGILALYQVGMLQAAPFRSALESPQDAAMLNEEELRLLLAAMVKDFVQRKASELQQEQETEGSSLDSFRAKRCSNLSTCVLGTYTQDLNKFHTFPQTAIGVGAPGKKRVMASSLDRDHGPHDGMTQDAY</sequence>
<dbReference type="PANTHER" id="PTHR10505:SF16">
    <property type="entry name" value="CALCITONIN"/>
    <property type="match status" value="1"/>
</dbReference>
<name>A0ABI7Y3P8_FELCA</name>
<dbReference type="Proteomes" id="UP000823872">
    <property type="component" value="Chromosome D1"/>
</dbReference>
<keyword evidence="14" id="KW-1185">Reference proteome</keyword>
<organism evidence="13 14">
    <name type="scientific">Felis catus</name>
    <name type="common">Cat</name>
    <name type="synonym">Felis silvestris catus</name>
    <dbReference type="NCBI Taxonomy" id="9685"/>
    <lineage>
        <taxon>Eukaryota</taxon>
        <taxon>Metazoa</taxon>
        <taxon>Chordata</taxon>
        <taxon>Craniata</taxon>
        <taxon>Vertebrata</taxon>
        <taxon>Euteleostomi</taxon>
        <taxon>Mammalia</taxon>
        <taxon>Eutheria</taxon>
        <taxon>Laurasiatheria</taxon>
        <taxon>Carnivora</taxon>
        <taxon>Feliformia</taxon>
        <taxon>Felidae</taxon>
        <taxon>Felinae</taxon>
        <taxon>Felis</taxon>
    </lineage>
</organism>
<proteinExistence type="inferred from homology"/>
<dbReference type="InterPro" id="IPR018360">
    <property type="entry name" value="Calcitonin_CS"/>
</dbReference>
<reference evidence="13" key="2">
    <citation type="submission" date="2025-08" db="UniProtKB">
        <authorList>
            <consortium name="Ensembl"/>
        </authorList>
    </citation>
    <scope>IDENTIFICATION</scope>
    <source>
        <strain evidence="13">breed Abyssinian</strain>
    </source>
</reference>
<feature type="region of interest" description="Disordered" evidence="11">
    <location>
        <begin position="165"/>
        <end position="185"/>
    </location>
</feature>